<reference evidence="1 2" key="1">
    <citation type="journal article" date="2011" name="J. Bacteriol.">
        <title>Genome sequence of Halobiforma lacisalsi AJ5, an extremely halophilic archaeon which harbors a bop gene.</title>
        <authorList>
            <person name="Jiang X."/>
            <person name="Wang S."/>
            <person name="Cheng H."/>
            <person name="Huo Y."/>
            <person name="Zhang X."/>
            <person name="Zhu X."/>
            <person name="Han X."/>
            <person name="Ni P."/>
            <person name="Wu M."/>
        </authorList>
    </citation>
    <scope>NUCLEOTIDE SEQUENCE [LARGE SCALE GENOMIC DNA]</scope>
    <source>
        <strain evidence="1 2">AJ5</strain>
    </source>
</reference>
<proteinExistence type="predicted"/>
<dbReference type="AlphaFoldDB" id="A0A1P8LRL9"/>
<dbReference type="Proteomes" id="UP000186547">
    <property type="component" value="Chromosome"/>
</dbReference>
<gene>
    <name evidence="1" type="ORF">CHINAEXTREME_11925</name>
</gene>
<protein>
    <submittedName>
        <fullName evidence="1">Uncharacterized protein</fullName>
    </submittedName>
</protein>
<evidence type="ECO:0000313" key="1">
    <source>
        <dbReference type="EMBL" id="APW98447.1"/>
    </source>
</evidence>
<name>A0A1P8LRL9_NATLA</name>
<accession>A0A1P8LRL9</accession>
<dbReference type="EMBL" id="CP019285">
    <property type="protein sequence ID" value="APW98447.1"/>
    <property type="molecule type" value="Genomic_DNA"/>
</dbReference>
<sequence length="62" mass="6567">MEENTETSDFLAACDSCGTVFAATITADDRVLPIGARDGCRCGGTSFSRINENDFENPSDTA</sequence>
<dbReference type="KEGG" id="hlc:CHINAEXTREME11925"/>
<evidence type="ECO:0000313" key="2">
    <source>
        <dbReference type="Proteomes" id="UP000186547"/>
    </source>
</evidence>
<organism evidence="1 2">
    <name type="scientific">Natronobacterium lacisalsi AJ5</name>
    <dbReference type="NCBI Taxonomy" id="358396"/>
    <lineage>
        <taxon>Archaea</taxon>
        <taxon>Methanobacteriati</taxon>
        <taxon>Methanobacteriota</taxon>
        <taxon>Stenosarchaea group</taxon>
        <taxon>Halobacteria</taxon>
        <taxon>Halobacteriales</taxon>
        <taxon>Natrialbaceae</taxon>
        <taxon>Natronobacterium</taxon>
    </lineage>
</organism>